<name>A0A1M7Y5J1_9BACT</name>
<gene>
    <name evidence="2" type="ORF">SAMN02745220_01959</name>
</gene>
<feature type="chain" id="PRO_5012478231" evidence="1">
    <location>
        <begin position="24"/>
        <end position="49"/>
    </location>
</feature>
<sequence length="49" mass="5643">MKMKQFFHLTFIFLVLACLAHSAAAITDQKRWNVPISADDNFIAIAYNR</sequence>
<dbReference type="AlphaFoldDB" id="A0A1M7Y5J1"/>
<proteinExistence type="predicted"/>
<accession>A0A1M7Y5J1</accession>
<evidence type="ECO:0000313" key="2">
    <source>
        <dbReference type="EMBL" id="SHO47773.1"/>
    </source>
</evidence>
<dbReference type="EMBL" id="FRFE01000008">
    <property type="protein sequence ID" value="SHO47773.1"/>
    <property type="molecule type" value="Genomic_DNA"/>
</dbReference>
<protein>
    <submittedName>
        <fullName evidence="2">Uncharacterized protein</fullName>
    </submittedName>
</protein>
<organism evidence="2 3">
    <name type="scientific">Desulfopila aestuarii DSM 18488</name>
    <dbReference type="NCBI Taxonomy" id="1121416"/>
    <lineage>
        <taxon>Bacteria</taxon>
        <taxon>Pseudomonadati</taxon>
        <taxon>Thermodesulfobacteriota</taxon>
        <taxon>Desulfobulbia</taxon>
        <taxon>Desulfobulbales</taxon>
        <taxon>Desulfocapsaceae</taxon>
        <taxon>Desulfopila</taxon>
    </lineage>
</organism>
<dbReference type="PROSITE" id="PS51257">
    <property type="entry name" value="PROKAR_LIPOPROTEIN"/>
    <property type="match status" value="1"/>
</dbReference>
<dbReference type="Proteomes" id="UP000184603">
    <property type="component" value="Unassembled WGS sequence"/>
</dbReference>
<dbReference type="RefSeq" id="WP_159441275.1">
    <property type="nucleotide sequence ID" value="NZ_FRFE01000008.1"/>
</dbReference>
<evidence type="ECO:0000256" key="1">
    <source>
        <dbReference type="SAM" id="SignalP"/>
    </source>
</evidence>
<keyword evidence="1" id="KW-0732">Signal</keyword>
<keyword evidence="3" id="KW-1185">Reference proteome</keyword>
<feature type="signal peptide" evidence="1">
    <location>
        <begin position="1"/>
        <end position="23"/>
    </location>
</feature>
<evidence type="ECO:0000313" key="3">
    <source>
        <dbReference type="Proteomes" id="UP000184603"/>
    </source>
</evidence>
<reference evidence="2 3" key="1">
    <citation type="submission" date="2016-12" db="EMBL/GenBank/DDBJ databases">
        <authorList>
            <person name="Song W.-J."/>
            <person name="Kurnit D.M."/>
        </authorList>
    </citation>
    <scope>NUCLEOTIDE SEQUENCE [LARGE SCALE GENOMIC DNA]</scope>
    <source>
        <strain evidence="2 3">DSM 18488</strain>
    </source>
</reference>